<reference evidence="2 3" key="1">
    <citation type="journal article" date="2019" name="Sci. Rep.">
        <title>Orb-weaving spider Araneus ventricosus genome elucidates the spidroin gene catalogue.</title>
        <authorList>
            <person name="Kono N."/>
            <person name="Nakamura H."/>
            <person name="Ohtoshi R."/>
            <person name="Moran D.A.P."/>
            <person name="Shinohara A."/>
            <person name="Yoshida Y."/>
            <person name="Fujiwara M."/>
            <person name="Mori M."/>
            <person name="Tomita M."/>
            <person name="Arakawa K."/>
        </authorList>
    </citation>
    <scope>NUCLEOTIDE SEQUENCE [LARGE SCALE GENOMIC DNA]</scope>
</reference>
<feature type="compositionally biased region" description="Basic residues" evidence="1">
    <location>
        <begin position="38"/>
        <end position="59"/>
    </location>
</feature>
<sequence>MGNEDNTTTIPLLYPSGSKNLLTYTTIPLTHIVKRKKKKKLKNVGTKKKLKTKGVKKKLKSEEAKKKLKERKREYEERKRKDEIEFQLQKLRLEAQESSNGHLYATTAHVNQLKARKSWSGEYDNSSGNYDDEPEMKDPNEL</sequence>
<dbReference type="Proteomes" id="UP000499080">
    <property type="component" value="Unassembled WGS sequence"/>
</dbReference>
<gene>
    <name evidence="2" type="ORF">AVEN_69020_1</name>
</gene>
<name>A0A4Y2KXK5_ARAVE</name>
<organism evidence="2 3">
    <name type="scientific">Araneus ventricosus</name>
    <name type="common">Orbweaver spider</name>
    <name type="synonym">Epeira ventricosa</name>
    <dbReference type="NCBI Taxonomy" id="182803"/>
    <lineage>
        <taxon>Eukaryota</taxon>
        <taxon>Metazoa</taxon>
        <taxon>Ecdysozoa</taxon>
        <taxon>Arthropoda</taxon>
        <taxon>Chelicerata</taxon>
        <taxon>Arachnida</taxon>
        <taxon>Araneae</taxon>
        <taxon>Araneomorphae</taxon>
        <taxon>Entelegynae</taxon>
        <taxon>Araneoidea</taxon>
        <taxon>Araneidae</taxon>
        <taxon>Araneus</taxon>
    </lineage>
</organism>
<feature type="region of interest" description="Disordered" evidence="1">
    <location>
        <begin position="38"/>
        <end position="80"/>
    </location>
</feature>
<proteinExistence type="predicted"/>
<evidence type="ECO:0000313" key="2">
    <source>
        <dbReference type="EMBL" id="GBN06800.1"/>
    </source>
</evidence>
<feature type="compositionally biased region" description="Basic and acidic residues" evidence="1">
    <location>
        <begin position="60"/>
        <end position="80"/>
    </location>
</feature>
<comment type="caution">
    <text evidence="2">The sequence shown here is derived from an EMBL/GenBank/DDBJ whole genome shotgun (WGS) entry which is preliminary data.</text>
</comment>
<dbReference type="EMBL" id="BGPR01005100">
    <property type="protein sequence ID" value="GBN06800.1"/>
    <property type="molecule type" value="Genomic_DNA"/>
</dbReference>
<protein>
    <submittedName>
        <fullName evidence="2">Uncharacterized protein</fullName>
    </submittedName>
</protein>
<dbReference type="AlphaFoldDB" id="A0A4Y2KXK5"/>
<accession>A0A4Y2KXK5</accession>
<keyword evidence="3" id="KW-1185">Reference proteome</keyword>
<feature type="region of interest" description="Disordered" evidence="1">
    <location>
        <begin position="114"/>
        <end position="142"/>
    </location>
</feature>
<evidence type="ECO:0000313" key="3">
    <source>
        <dbReference type="Proteomes" id="UP000499080"/>
    </source>
</evidence>
<evidence type="ECO:0000256" key="1">
    <source>
        <dbReference type="SAM" id="MobiDB-lite"/>
    </source>
</evidence>